<dbReference type="CDD" id="cd00382">
    <property type="entry name" value="beta_CA"/>
    <property type="match status" value="1"/>
</dbReference>
<dbReference type="InterPro" id="IPR001765">
    <property type="entry name" value="Carbonic_anhydrase"/>
</dbReference>
<dbReference type="SUPFAM" id="SSF53056">
    <property type="entry name" value="beta-carbonic anhydrase, cab"/>
    <property type="match status" value="1"/>
</dbReference>
<dbReference type="PROSITE" id="PS00704">
    <property type="entry name" value="PROK_CO2_ANHYDRASE_1"/>
    <property type="match status" value="1"/>
</dbReference>
<dbReference type="Gene3D" id="3.40.1050.10">
    <property type="entry name" value="Carbonic anhydrase"/>
    <property type="match status" value="1"/>
</dbReference>
<dbReference type="EMBL" id="CCXY01000120">
    <property type="protein sequence ID" value="CEG12232.1"/>
    <property type="molecule type" value="Genomic_DNA"/>
</dbReference>
<dbReference type="AlphaFoldDB" id="A0A098E890"/>
<comment type="cofactor">
    <cofactor evidence="1">
        <name>Zn(2+)</name>
        <dbReference type="ChEBI" id="CHEBI:29105"/>
    </cofactor>
</comment>
<evidence type="ECO:0000256" key="1">
    <source>
        <dbReference type="ARBA" id="ARBA00001947"/>
    </source>
</evidence>
<dbReference type="GO" id="GO:0004089">
    <property type="term" value="F:carbonate dehydratase activity"/>
    <property type="evidence" value="ECO:0007669"/>
    <property type="project" value="UniProtKB-EC"/>
</dbReference>
<keyword evidence="6" id="KW-0456">Lyase</keyword>
<evidence type="ECO:0000256" key="2">
    <source>
        <dbReference type="ARBA" id="ARBA00006217"/>
    </source>
</evidence>
<comment type="similarity">
    <text evidence="2">Belongs to the beta-class carbonic anhydrase family.</text>
</comment>
<dbReference type="GO" id="GO:0008270">
    <property type="term" value="F:zinc ion binding"/>
    <property type="evidence" value="ECO:0007669"/>
    <property type="project" value="InterPro"/>
</dbReference>
<keyword evidence="5" id="KW-0862">Zinc</keyword>
<dbReference type="PANTHER" id="PTHR11002">
    <property type="entry name" value="CARBONIC ANHYDRASE"/>
    <property type="match status" value="1"/>
</dbReference>
<sequence>MEHSKIVEEIVNRNDNYVKKHNEHYFIHHIASQHPIITLVSCSDSRVQPNVLIENPINNMFEIENIGNQISTCEGSVSYGVLYLKTPVILILGHSDCGALKAFMNGYEKIEASIKKEIDNLRPVGLSKEYTAENFEEILLLNAQKNIDYQVNFAVKTFKDLIRNGKLTVIGAYYDFKNEFDKGYGRMLILNVNGEKNRNKIKGLPVFEHLSKEFKDVIIDRYSTKIK</sequence>
<dbReference type="InterPro" id="IPR015892">
    <property type="entry name" value="Carbonic_anhydrase_CS"/>
</dbReference>
<protein>
    <recommendedName>
        <fullName evidence="3">carbonic anhydrase</fullName>
        <ecNumber evidence="3">4.2.1.1</ecNumber>
    </recommendedName>
</protein>
<dbReference type="SMART" id="SM00947">
    <property type="entry name" value="Pro_CA"/>
    <property type="match status" value="1"/>
</dbReference>
<reference evidence="8" key="1">
    <citation type="submission" date="2014-09" db="EMBL/GenBank/DDBJ databases">
        <authorList>
            <person name="Probst J Alexander"/>
        </authorList>
    </citation>
    <scope>NUCLEOTIDE SEQUENCE</scope>
</reference>
<dbReference type="Pfam" id="PF00484">
    <property type="entry name" value="Pro_CA"/>
    <property type="match status" value="1"/>
</dbReference>
<evidence type="ECO:0000256" key="6">
    <source>
        <dbReference type="ARBA" id="ARBA00023239"/>
    </source>
</evidence>
<evidence type="ECO:0000256" key="4">
    <source>
        <dbReference type="ARBA" id="ARBA00022723"/>
    </source>
</evidence>
<keyword evidence="4" id="KW-0479">Metal-binding</keyword>
<accession>A0A098E890</accession>
<evidence type="ECO:0000256" key="7">
    <source>
        <dbReference type="ARBA" id="ARBA00048348"/>
    </source>
</evidence>
<gene>
    <name evidence="8" type="ORF">MSIBF_A2060003</name>
</gene>
<evidence type="ECO:0000313" key="8">
    <source>
        <dbReference type="EMBL" id="CEG12232.1"/>
    </source>
</evidence>
<organism evidence="8">
    <name type="scientific">groundwater metagenome</name>
    <dbReference type="NCBI Taxonomy" id="717931"/>
    <lineage>
        <taxon>unclassified sequences</taxon>
        <taxon>metagenomes</taxon>
        <taxon>ecological metagenomes</taxon>
    </lineage>
</organism>
<dbReference type="InterPro" id="IPR036874">
    <property type="entry name" value="Carbonic_anhydrase_sf"/>
</dbReference>
<dbReference type="PANTHER" id="PTHR11002:SF76">
    <property type="entry name" value="CARBONIC ANHYDRASE"/>
    <property type="match status" value="1"/>
</dbReference>
<evidence type="ECO:0000256" key="5">
    <source>
        <dbReference type="ARBA" id="ARBA00022833"/>
    </source>
</evidence>
<comment type="catalytic activity">
    <reaction evidence="7">
        <text>hydrogencarbonate + H(+) = CO2 + H2O</text>
        <dbReference type="Rhea" id="RHEA:10748"/>
        <dbReference type="ChEBI" id="CHEBI:15377"/>
        <dbReference type="ChEBI" id="CHEBI:15378"/>
        <dbReference type="ChEBI" id="CHEBI:16526"/>
        <dbReference type="ChEBI" id="CHEBI:17544"/>
        <dbReference type="EC" id="4.2.1.1"/>
    </reaction>
</comment>
<dbReference type="EC" id="4.2.1.1" evidence="3"/>
<evidence type="ECO:0000256" key="3">
    <source>
        <dbReference type="ARBA" id="ARBA00012925"/>
    </source>
</evidence>
<name>A0A098E890_9ZZZZ</name>
<proteinExistence type="inferred from homology"/>
<dbReference type="GO" id="GO:0015976">
    <property type="term" value="P:carbon utilization"/>
    <property type="evidence" value="ECO:0007669"/>
    <property type="project" value="InterPro"/>
</dbReference>